<evidence type="ECO:0000256" key="4">
    <source>
        <dbReference type="ARBA" id="ARBA00023080"/>
    </source>
</evidence>
<evidence type="ECO:0000313" key="8">
    <source>
        <dbReference type="EMBL" id="CBI42042.1"/>
    </source>
</evidence>
<evidence type="ECO:0000259" key="7">
    <source>
        <dbReference type="Pfam" id="PF00692"/>
    </source>
</evidence>
<comment type="catalytic activity">
    <reaction evidence="5">
        <text>dUTP + H2O = dUMP + diphosphate + H(+)</text>
        <dbReference type="Rhea" id="RHEA:10248"/>
        <dbReference type="ChEBI" id="CHEBI:15377"/>
        <dbReference type="ChEBI" id="CHEBI:15378"/>
        <dbReference type="ChEBI" id="CHEBI:33019"/>
        <dbReference type="ChEBI" id="CHEBI:61555"/>
        <dbReference type="ChEBI" id="CHEBI:246422"/>
        <dbReference type="EC" id="3.6.1.23"/>
    </reaction>
</comment>
<feature type="domain" description="dUTPase-like" evidence="7">
    <location>
        <begin position="78"/>
        <end position="159"/>
    </location>
</feature>
<dbReference type="CDD" id="cd07557">
    <property type="entry name" value="trimeric_dUTPase"/>
    <property type="match status" value="1"/>
</dbReference>
<feature type="region of interest" description="Disordered" evidence="6">
    <location>
        <begin position="226"/>
        <end position="253"/>
    </location>
</feature>
<dbReference type="GO" id="GO:0004170">
    <property type="term" value="F:dUTP diphosphatase activity"/>
    <property type="evidence" value="ECO:0007669"/>
    <property type="project" value="UniProtKB-EC"/>
</dbReference>
<dbReference type="InterPro" id="IPR029054">
    <property type="entry name" value="dUTPase-like"/>
</dbReference>
<keyword evidence="9" id="KW-1185">Reference proteome</keyword>
<dbReference type="EC" id="3.6.1.23" evidence="2"/>
<dbReference type="Proteomes" id="UP000006562">
    <property type="component" value="Chromosome"/>
</dbReference>
<dbReference type="GO" id="GO:0006226">
    <property type="term" value="P:dUMP biosynthetic process"/>
    <property type="evidence" value="ECO:0007669"/>
    <property type="project" value="InterPro"/>
</dbReference>
<dbReference type="PANTHER" id="PTHR11241:SF0">
    <property type="entry name" value="DEOXYURIDINE 5'-TRIPHOSPHATE NUCLEOTIDOHYDROLASE"/>
    <property type="match status" value="1"/>
</dbReference>
<dbReference type="KEGG" id="bao:BAMF_0916"/>
<evidence type="ECO:0000313" key="9">
    <source>
        <dbReference type="Proteomes" id="UP000006562"/>
    </source>
</evidence>
<dbReference type="Gene3D" id="2.70.40.10">
    <property type="match status" value="1"/>
</dbReference>
<evidence type="ECO:0000256" key="2">
    <source>
        <dbReference type="ARBA" id="ARBA00012379"/>
    </source>
</evidence>
<evidence type="ECO:0000256" key="1">
    <source>
        <dbReference type="ARBA" id="ARBA00006581"/>
    </source>
</evidence>
<dbReference type="GO" id="GO:0046081">
    <property type="term" value="P:dUTP catabolic process"/>
    <property type="evidence" value="ECO:0007669"/>
    <property type="project" value="InterPro"/>
</dbReference>
<protein>
    <recommendedName>
        <fullName evidence="2">dUTP diphosphatase</fullName>
        <ecNumber evidence="2">3.6.1.23</ecNumber>
    </recommendedName>
</protein>
<evidence type="ECO:0000256" key="5">
    <source>
        <dbReference type="ARBA" id="ARBA00047686"/>
    </source>
</evidence>
<feature type="domain" description="dUTPase-like" evidence="7">
    <location>
        <begin position="193"/>
        <end position="235"/>
    </location>
</feature>
<comment type="similarity">
    <text evidence="1">Belongs to the dUTPase family.</text>
</comment>
<dbReference type="InterPro" id="IPR008181">
    <property type="entry name" value="dUTPase"/>
</dbReference>
<name>A0A9P1JFV5_BACAS</name>
<gene>
    <name evidence="8" type="primary">dut</name>
    <name evidence="8" type="ordered locus">BAMF_0916</name>
</gene>
<dbReference type="InterPro" id="IPR036157">
    <property type="entry name" value="dUTPase-like_sf"/>
</dbReference>
<proteinExistence type="inferred from homology"/>
<evidence type="ECO:0000256" key="6">
    <source>
        <dbReference type="SAM" id="MobiDB-lite"/>
    </source>
</evidence>
<dbReference type="SUPFAM" id="SSF51283">
    <property type="entry name" value="dUTPase-like"/>
    <property type="match status" value="1"/>
</dbReference>
<dbReference type="InterPro" id="IPR033704">
    <property type="entry name" value="dUTPase_trimeric"/>
</dbReference>
<dbReference type="GO" id="GO:0000287">
    <property type="term" value="F:magnesium ion binding"/>
    <property type="evidence" value="ECO:0007669"/>
    <property type="project" value="InterPro"/>
</dbReference>
<accession>A0A9P1JFV5</accession>
<keyword evidence="3 8" id="KW-0378">Hydrolase</keyword>
<dbReference type="Pfam" id="PF00692">
    <property type="entry name" value="dUTPase"/>
    <property type="match status" value="2"/>
</dbReference>
<reference evidence="9" key="2">
    <citation type="journal article" date="2011" name="J. Biotechnol.">
        <title>Genome sequence of B. amyloliquefaciens type strain DSM7(T) reveals differences to plant-associated B. amyloliquefaciens FZB42.</title>
        <authorList>
            <person name="Ruckert C."/>
            <person name="Blom J."/>
            <person name="Chen X."/>
            <person name="Reva O."/>
            <person name="Borriss R."/>
        </authorList>
    </citation>
    <scope>NUCLEOTIDE SEQUENCE [LARGE SCALE GENOMIC DNA]</scope>
    <source>
        <strain evidence="9">DSM 7</strain>
    </source>
</reference>
<dbReference type="EMBL" id="FN597644">
    <property type="protein sequence ID" value="CBI42042.1"/>
    <property type="molecule type" value="Genomic_DNA"/>
</dbReference>
<sequence length="253" mass="27757">MSQKWRLPTRYISEEVIAYETIYQRYGNDHRRTAFRSAVHPYDRIPVVFDSSRVRLDCDINEGGNEMNVNIKRLSPDAQTPTYAHATDAGFDLVAAADVIIEPGATACVPTGLAFEIPEGFEMQIRPRSGITLKTKLRVQLGTVDCGYTGEVGVIVDNIAEYRNSSGAELFRESFDTIDGGLVPTDGMFNVKTYLIRKGDRIAQAVIKPVERAVFTEVEALGDSDRGAGGFGSSGVGSPHPEYFGEPTGKERI</sequence>
<evidence type="ECO:0000256" key="3">
    <source>
        <dbReference type="ARBA" id="ARBA00022801"/>
    </source>
</evidence>
<dbReference type="PANTHER" id="PTHR11241">
    <property type="entry name" value="DEOXYURIDINE 5'-TRIPHOSPHATE NUCLEOTIDOHYDROLASE"/>
    <property type="match status" value="1"/>
</dbReference>
<organism evidence="8 9">
    <name type="scientific">Bacillus amyloliquefaciens (strain ATCC 23350 / DSM 7 / BCRC 11601 / CCUG 28519 / NBRC 15535 / NRRL B-14393 / F)</name>
    <dbReference type="NCBI Taxonomy" id="692420"/>
    <lineage>
        <taxon>Bacteria</taxon>
        <taxon>Bacillati</taxon>
        <taxon>Bacillota</taxon>
        <taxon>Bacilli</taxon>
        <taxon>Bacillales</taxon>
        <taxon>Bacillaceae</taxon>
        <taxon>Bacillus</taxon>
        <taxon>Bacillus amyloliquefaciens group</taxon>
    </lineage>
</organism>
<reference evidence="8 9" key="1">
    <citation type="journal article" date="2011" name="Int. J. Syst. Evol. Microbiol.">
        <title>Relationship of Bacillus amyloliquefaciens clades associated with strains DSM 7T and FZB42T: a proposal for Bacillus amyloliquefaciens subsp. amyloliquefaciens subsp. nov. and Bacillus amyloliquefaciens subsp. plantarum subsp. nov. based on complete genome sequence comparisons.</title>
        <authorList>
            <person name="Borriss R."/>
            <person name="Chen X.H."/>
            <person name="Rueckert C."/>
            <person name="Blom J."/>
            <person name="Becker A."/>
            <person name="Baumgarth B."/>
            <person name="Fan B."/>
            <person name="Pukall R."/>
            <person name="Schumann P."/>
            <person name="Sproer C."/>
            <person name="Junge H."/>
            <person name="Vater J."/>
            <person name="Puhler A."/>
            <person name="Klenk H.P."/>
        </authorList>
    </citation>
    <scope>NUCLEOTIDE SEQUENCE [LARGE SCALE GENOMIC DNA]</scope>
    <source>
        <strain evidence="9">DSM 7</strain>
    </source>
</reference>
<dbReference type="AlphaFoldDB" id="A0A9P1JFV5"/>
<keyword evidence="4" id="KW-0546">Nucleotide metabolism</keyword>